<feature type="compositionally biased region" description="Basic and acidic residues" evidence="1">
    <location>
        <begin position="599"/>
        <end position="614"/>
    </location>
</feature>
<feature type="domain" description="PilZ" evidence="2">
    <location>
        <begin position="13"/>
        <end position="103"/>
    </location>
</feature>
<feature type="region of interest" description="Disordered" evidence="1">
    <location>
        <begin position="262"/>
        <end position="292"/>
    </location>
</feature>
<feature type="compositionally biased region" description="Basic residues" evidence="1">
    <location>
        <begin position="623"/>
        <end position="632"/>
    </location>
</feature>
<dbReference type="Gene3D" id="2.40.10.220">
    <property type="entry name" value="predicted glycosyltransferase like domains"/>
    <property type="match status" value="1"/>
</dbReference>
<dbReference type="Proteomes" id="UP001374803">
    <property type="component" value="Chromosome"/>
</dbReference>
<feature type="region of interest" description="Disordered" evidence="1">
    <location>
        <begin position="595"/>
        <end position="632"/>
    </location>
</feature>
<accession>A0ABZ2L3Q2</accession>
<dbReference type="EMBL" id="CP089983">
    <property type="protein sequence ID" value="WXB04426.1"/>
    <property type="molecule type" value="Genomic_DNA"/>
</dbReference>
<evidence type="ECO:0000313" key="4">
    <source>
        <dbReference type="Proteomes" id="UP001374803"/>
    </source>
</evidence>
<dbReference type="RefSeq" id="WP_394834066.1">
    <property type="nucleotide sequence ID" value="NZ_CP089929.1"/>
</dbReference>
<dbReference type="InterPro" id="IPR009875">
    <property type="entry name" value="PilZ_domain"/>
</dbReference>
<organism evidence="3 4">
    <name type="scientific">Pendulispora rubella</name>
    <dbReference type="NCBI Taxonomy" id="2741070"/>
    <lineage>
        <taxon>Bacteria</taxon>
        <taxon>Pseudomonadati</taxon>
        <taxon>Myxococcota</taxon>
        <taxon>Myxococcia</taxon>
        <taxon>Myxococcales</taxon>
        <taxon>Sorangiineae</taxon>
        <taxon>Pendulisporaceae</taxon>
        <taxon>Pendulispora</taxon>
    </lineage>
</organism>
<evidence type="ECO:0000313" key="3">
    <source>
        <dbReference type="EMBL" id="WXB04426.1"/>
    </source>
</evidence>
<feature type="compositionally biased region" description="Low complexity" evidence="1">
    <location>
        <begin position="421"/>
        <end position="471"/>
    </location>
</feature>
<dbReference type="SUPFAM" id="SSF141371">
    <property type="entry name" value="PilZ domain-like"/>
    <property type="match status" value="1"/>
</dbReference>
<evidence type="ECO:0000259" key="2">
    <source>
        <dbReference type="Pfam" id="PF07238"/>
    </source>
</evidence>
<dbReference type="Pfam" id="PF07238">
    <property type="entry name" value="PilZ"/>
    <property type="match status" value="1"/>
</dbReference>
<reference evidence="3" key="1">
    <citation type="submission" date="2021-12" db="EMBL/GenBank/DDBJ databases">
        <title>Discovery of the Pendulisporaceae a myxobacterial family with distinct sporulation behavior and unique specialized metabolism.</title>
        <authorList>
            <person name="Garcia R."/>
            <person name="Popoff A."/>
            <person name="Bader C.D."/>
            <person name="Loehr J."/>
            <person name="Walesch S."/>
            <person name="Walt C."/>
            <person name="Boldt J."/>
            <person name="Bunk B."/>
            <person name="Haeckl F.J.F.P.J."/>
            <person name="Gunesch A.P."/>
            <person name="Birkelbach J."/>
            <person name="Nuebel U."/>
            <person name="Pietschmann T."/>
            <person name="Bach T."/>
            <person name="Mueller R."/>
        </authorList>
    </citation>
    <scope>NUCLEOTIDE SEQUENCE</scope>
    <source>
        <strain evidence="3">MSr11367</strain>
    </source>
</reference>
<keyword evidence="4" id="KW-1185">Reference proteome</keyword>
<proteinExistence type="predicted"/>
<feature type="compositionally biased region" description="Acidic residues" evidence="1">
    <location>
        <begin position="277"/>
        <end position="288"/>
    </location>
</feature>
<name>A0ABZ2L3Q2_9BACT</name>
<sequence length="632" mass="65978">MSEGDRRAPGATRIPFEAMVEVGGATGPAFEAQAVDVSLEGIHLRTAYLPEVGQPLTCRFDAGPREMVLASGEVVWSREASRGGEFGIRFSNLDADSARILGQMMCVSPPAPHEMDAGREAPPRRAGPGMKVRLHIEGLGSPMKARVKGMQQAELTVGSELGFLQVGKGLELENAETGKKRPAVIDRVEVQVDPGSQVPELVVALKYADEFSPMETAKTVRGVGPVVAPPADMRDARDVREVREVREEPREVLERADTMTAEAVVPPPPSDGGVDVEMSDTDPGDAEGDAPTAADRMKGAISRSAAKVTPAINAFAQRAKTTFALLAARKWRDQRDGREAKDDVGIPMRRVTAPPPGGGLHAEGRKVVRDFASLREGLEDKPAGLASLDKKKMILGGVAGALLILGAVAMRKPAAPPPAPEAAANEAPMASAAPAAPADSAAPAPNAAGAPGASGALANAPAPQPEAASAPNFADATPQREERRAPPPRRIAVAPFSNGAVSHGNVLRLRMDGAIEKLNGAAQPTGFTVVIPSRRSLEAAAPLAARDGRIASIKVVNDPAGAELSVTFKDGVPNYVVRAKGETLEIVLAPAGRMSAQDRLADAHDGREGHDSPRAHATPSNGGKRKHPAKKH</sequence>
<gene>
    <name evidence="3" type="ORF">LVJ94_46930</name>
</gene>
<protein>
    <submittedName>
        <fullName evidence="3">PilZ domain-containing protein</fullName>
    </submittedName>
</protein>
<feature type="region of interest" description="Disordered" evidence="1">
    <location>
        <begin position="412"/>
        <end position="493"/>
    </location>
</feature>
<evidence type="ECO:0000256" key="1">
    <source>
        <dbReference type="SAM" id="MobiDB-lite"/>
    </source>
</evidence>